<feature type="binding site" evidence="18">
    <location>
        <position position="154"/>
    </location>
    <ligand>
        <name>UDP-N-acetyl-alpha-D-glucosamine</name>
        <dbReference type="ChEBI" id="CHEBI:57705"/>
    </ligand>
</feature>
<feature type="binding site" evidence="18">
    <location>
        <position position="350"/>
    </location>
    <ligand>
        <name>UDP-N-acetyl-alpha-D-glucosamine</name>
        <dbReference type="ChEBI" id="CHEBI:57705"/>
    </ligand>
</feature>
<feature type="binding site" evidence="18">
    <location>
        <position position="25"/>
    </location>
    <ligand>
        <name>UDP-N-acetyl-alpha-D-glucosamine</name>
        <dbReference type="ChEBI" id="CHEBI:57705"/>
    </ligand>
</feature>
<comment type="caution">
    <text evidence="20">The sequence shown here is derived from an EMBL/GenBank/DDBJ whole genome shotgun (WGS) entry which is preliminary data.</text>
</comment>
<dbReference type="SUPFAM" id="SSF51161">
    <property type="entry name" value="Trimeric LpxA-like enzymes"/>
    <property type="match status" value="1"/>
</dbReference>
<feature type="binding site" evidence="18">
    <location>
        <position position="227"/>
    </location>
    <ligand>
        <name>UDP-N-acetyl-alpha-D-glucosamine</name>
        <dbReference type="ChEBI" id="CHEBI:57705"/>
    </ligand>
</feature>
<comment type="pathway">
    <text evidence="18">Nucleotide-sugar biosynthesis; UDP-N-acetyl-alpha-D-glucosamine biosynthesis; N-acetyl-alpha-D-glucosamine 1-phosphate from alpha-D-glucosamine 6-phosphate (route II): step 2/2.</text>
</comment>
<dbReference type="Pfam" id="PF00132">
    <property type="entry name" value="Hexapep"/>
    <property type="match status" value="1"/>
</dbReference>
<comment type="pathway">
    <text evidence="18">Nucleotide-sugar biosynthesis; UDP-N-acetyl-alpha-D-glucosamine biosynthesis; UDP-N-acetyl-alpha-D-glucosamine from N-acetyl-alpha-D-glucosamine 1-phosphate: step 1/1.</text>
</comment>
<dbReference type="GO" id="GO:0000902">
    <property type="term" value="P:cell morphogenesis"/>
    <property type="evidence" value="ECO:0007669"/>
    <property type="project" value="UniProtKB-UniRule"/>
</dbReference>
<keyword evidence="14 18" id="KW-0961">Cell wall biogenesis/degradation</keyword>
<dbReference type="EC" id="2.7.7.23" evidence="18"/>
<comment type="function">
    <text evidence="17 18">Catalyzes the last two sequential reactions in the de novo biosynthetic pathway for UDP-N-acetylglucosamine (UDP-GlcNAc). The C-terminal domain catalyzes the transfer of acetyl group from acetyl coenzyme A to glucosamine-1-phosphate (GlcN-1-P) to produce N-acetylglucosamine-1-phosphate (GlcNAc-1-P), which is converted into UDP-GlcNAc by the transfer of uridine 5-monophosphate (from uridine 5-triphosphate), a reaction catalyzed by the N-terminal domain.</text>
</comment>
<keyword evidence="10 18" id="KW-0133">Cell shape</keyword>
<dbReference type="GO" id="GO:0005737">
    <property type="term" value="C:cytoplasm"/>
    <property type="evidence" value="ECO:0007669"/>
    <property type="project" value="UniProtKB-SubCell"/>
</dbReference>
<evidence type="ECO:0000256" key="5">
    <source>
        <dbReference type="ARBA" id="ARBA00022679"/>
    </source>
</evidence>
<feature type="binding site" evidence="18">
    <location>
        <position position="102"/>
    </location>
    <ligand>
        <name>Mg(2+)</name>
        <dbReference type="ChEBI" id="CHEBI:18420"/>
    </ligand>
</feature>
<dbReference type="GO" id="GO:0071555">
    <property type="term" value="P:cell wall organization"/>
    <property type="evidence" value="ECO:0007669"/>
    <property type="project" value="UniProtKB-KW"/>
</dbReference>
<feature type="active site" description="Proton acceptor" evidence="18">
    <location>
        <position position="362"/>
    </location>
</feature>
<evidence type="ECO:0000256" key="16">
    <source>
        <dbReference type="ARBA" id="ARBA00048493"/>
    </source>
</evidence>
<dbReference type="AlphaFoldDB" id="A0A398DQT8"/>
<organism evidence="20 23">
    <name type="scientific">Candidatus Cryosericum hinesii</name>
    <dbReference type="NCBI Taxonomy" id="2290915"/>
    <lineage>
        <taxon>Bacteria</taxon>
        <taxon>Pseudomonadati</taxon>
        <taxon>Caldisericota/Cryosericota group</taxon>
        <taxon>Candidatus Cryosericota</taxon>
        <taxon>Candidatus Cryosericia</taxon>
        <taxon>Candidatus Cryosericales</taxon>
        <taxon>Candidatus Cryosericaceae</taxon>
        <taxon>Candidatus Cryosericum</taxon>
    </lineage>
</organism>
<evidence type="ECO:0000256" key="13">
    <source>
        <dbReference type="ARBA" id="ARBA00023315"/>
    </source>
</evidence>
<dbReference type="GO" id="GO:0008360">
    <property type="term" value="P:regulation of cell shape"/>
    <property type="evidence" value="ECO:0007669"/>
    <property type="project" value="UniProtKB-KW"/>
</dbReference>
<dbReference type="Proteomes" id="UP000266042">
    <property type="component" value="Unassembled WGS sequence"/>
</dbReference>
<dbReference type="InterPro" id="IPR025877">
    <property type="entry name" value="MobA-like_NTP_Trfase"/>
</dbReference>
<keyword evidence="13 18" id="KW-0012">Acyltransferase</keyword>
<dbReference type="PANTHER" id="PTHR43584:SF3">
    <property type="entry name" value="BIFUNCTIONAL PROTEIN GLMU"/>
    <property type="match status" value="1"/>
</dbReference>
<name>A0A398DQT8_9BACT</name>
<dbReference type="GO" id="GO:0000287">
    <property type="term" value="F:magnesium ion binding"/>
    <property type="evidence" value="ECO:0007669"/>
    <property type="project" value="UniProtKB-UniRule"/>
</dbReference>
<dbReference type="InterPro" id="IPR005882">
    <property type="entry name" value="Bifunctional_GlmU"/>
</dbReference>
<dbReference type="CDD" id="cd03353">
    <property type="entry name" value="LbH_GlmU_C"/>
    <property type="match status" value="1"/>
</dbReference>
<keyword evidence="8 18" id="KW-0677">Repeat</keyword>
<dbReference type="InterPro" id="IPR050065">
    <property type="entry name" value="GlmU-like"/>
</dbReference>
<evidence type="ECO:0000313" key="20">
    <source>
        <dbReference type="EMBL" id="RIE13634.1"/>
    </source>
</evidence>
<comment type="subcellular location">
    <subcellularLocation>
        <location evidence="1 18">Cytoplasm</location>
    </subcellularLocation>
</comment>
<evidence type="ECO:0000256" key="3">
    <source>
        <dbReference type="ARBA" id="ARBA00007947"/>
    </source>
</evidence>
<feature type="binding site" evidence="18">
    <location>
        <position position="139"/>
    </location>
    <ligand>
        <name>UDP-N-acetyl-alpha-D-glucosamine</name>
        <dbReference type="ChEBI" id="CHEBI:57705"/>
    </ligand>
</feature>
<dbReference type="PANTHER" id="PTHR43584">
    <property type="entry name" value="NUCLEOTIDYL TRANSFERASE"/>
    <property type="match status" value="1"/>
</dbReference>
<dbReference type="NCBIfam" id="TIGR01173">
    <property type="entry name" value="glmU"/>
    <property type="match status" value="1"/>
</dbReference>
<accession>A0A398DQT8</accession>
<evidence type="ECO:0000256" key="17">
    <source>
        <dbReference type="ARBA" id="ARBA00049628"/>
    </source>
</evidence>
<dbReference type="EMBL" id="QXIW01000021">
    <property type="protein sequence ID" value="RIE13634.1"/>
    <property type="molecule type" value="Genomic_DNA"/>
</dbReference>
<feature type="binding site" evidence="18">
    <location>
        <position position="441"/>
    </location>
    <ligand>
        <name>acetyl-CoA</name>
        <dbReference type="ChEBI" id="CHEBI:57288"/>
    </ligand>
</feature>
<keyword evidence="9 18" id="KW-0460">Magnesium</keyword>
<keyword evidence="22" id="KW-1185">Reference proteome</keyword>
<dbReference type="GO" id="GO:0006048">
    <property type="term" value="P:UDP-N-acetylglucosamine biosynthetic process"/>
    <property type="evidence" value="ECO:0007669"/>
    <property type="project" value="UniProtKB-UniPathway"/>
</dbReference>
<feature type="binding site" evidence="18">
    <location>
        <position position="74"/>
    </location>
    <ligand>
        <name>UDP-N-acetyl-alpha-D-glucosamine</name>
        <dbReference type="ChEBI" id="CHEBI:57705"/>
    </ligand>
</feature>
<dbReference type="RefSeq" id="WP_119087409.1">
    <property type="nucleotide sequence ID" value="NZ_QXIV01000028.1"/>
</dbReference>
<comment type="caution">
    <text evidence="18">Lacks conserved residue(s) required for the propagation of feature annotation.</text>
</comment>
<dbReference type="CDD" id="cd02540">
    <property type="entry name" value="GT2_GlmU_N_bac"/>
    <property type="match status" value="1"/>
</dbReference>
<evidence type="ECO:0000256" key="1">
    <source>
        <dbReference type="ARBA" id="ARBA00004496"/>
    </source>
</evidence>
<comment type="catalytic activity">
    <reaction evidence="15 18">
        <text>alpha-D-glucosamine 1-phosphate + acetyl-CoA = N-acetyl-alpha-D-glucosamine 1-phosphate + CoA + H(+)</text>
        <dbReference type="Rhea" id="RHEA:13725"/>
        <dbReference type="ChEBI" id="CHEBI:15378"/>
        <dbReference type="ChEBI" id="CHEBI:57287"/>
        <dbReference type="ChEBI" id="CHEBI:57288"/>
        <dbReference type="ChEBI" id="CHEBI:57776"/>
        <dbReference type="ChEBI" id="CHEBI:58516"/>
        <dbReference type="EC" id="2.3.1.157"/>
    </reaction>
</comment>
<evidence type="ECO:0000256" key="10">
    <source>
        <dbReference type="ARBA" id="ARBA00022960"/>
    </source>
</evidence>
<comment type="catalytic activity">
    <reaction evidence="16 18">
        <text>N-acetyl-alpha-D-glucosamine 1-phosphate + UTP + H(+) = UDP-N-acetyl-alpha-D-glucosamine + diphosphate</text>
        <dbReference type="Rhea" id="RHEA:13509"/>
        <dbReference type="ChEBI" id="CHEBI:15378"/>
        <dbReference type="ChEBI" id="CHEBI:33019"/>
        <dbReference type="ChEBI" id="CHEBI:46398"/>
        <dbReference type="ChEBI" id="CHEBI:57705"/>
        <dbReference type="ChEBI" id="CHEBI:57776"/>
        <dbReference type="EC" id="2.7.7.23"/>
    </reaction>
</comment>
<feature type="binding site" evidence="18">
    <location>
        <begin position="385"/>
        <end position="386"/>
    </location>
    <ligand>
        <name>acetyl-CoA</name>
        <dbReference type="ChEBI" id="CHEBI:57288"/>
    </ligand>
</feature>
<evidence type="ECO:0000256" key="7">
    <source>
        <dbReference type="ARBA" id="ARBA00022723"/>
    </source>
</evidence>
<dbReference type="GO" id="GO:0009245">
    <property type="term" value="P:lipid A biosynthetic process"/>
    <property type="evidence" value="ECO:0007669"/>
    <property type="project" value="UniProtKB-UniRule"/>
</dbReference>
<dbReference type="GO" id="GO:0003977">
    <property type="term" value="F:UDP-N-acetylglucosamine diphosphorylase activity"/>
    <property type="evidence" value="ECO:0007669"/>
    <property type="project" value="UniProtKB-UniRule"/>
</dbReference>
<dbReference type="InterPro" id="IPR011004">
    <property type="entry name" value="Trimer_LpxA-like_sf"/>
</dbReference>
<keyword evidence="4 18" id="KW-0963">Cytoplasm</keyword>
<dbReference type="InterPro" id="IPR001451">
    <property type="entry name" value="Hexapep"/>
</dbReference>
<evidence type="ECO:0000256" key="18">
    <source>
        <dbReference type="HAMAP-Rule" id="MF_01631"/>
    </source>
</evidence>
<dbReference type="GO" id="GO:0019134">
    <property type="term" value="F:glucosamine-1-phosphate N-acetyltransferase activity"/>
    <property type="evidence" value="ECO:0007669"/>
    <property type="project" value="UniProtKB-UniRule"/>
</dbReference>
<feature type="region of interest" description="N-acetyltransferase" evidence="18">
    <location>
        <begin position="251"/>
        <end position="458"/>
    </location>
</feature>
<keyword evidence="5 18" id="KW-0808">Transferase</keyword>
<evidence type="ECO:0000256" key="14">
    <source>
        <dbReference type="ARBA" id="ARBA00023316"/>
    </source>
</evidence>
<evidence type="ECO:0000313" key="23">
    <source>
        <dbReference type="Proteomes" id="UP000266042"/>
    </source>
</evidence>
<keyword evidence="12 18" id="KW-0511">Multifunctional enzyme</keyword>
<evidence type="ECO:0000256" key="12">
    <source>
        <dbReference type="ARBA" id="ARBA00023268"/>
    </source>
</evidence>
<dbReference type="Gene3D" id="3.90.550.10">
    <property type="entry name" value="Spore Coat Polysaccharide Biosynthesis Protein SpsA, Chain A"/>
    <property type="match status" value="1"/>
</dbReference>
<evidence type="ECO:0000256" key="9">
    <source>
        <dbReference type="ARBA" id="ARBA00022842"/>
    </source>
</evidence>
<feature type="region of interest" description="Pyrophosphorylase" evidence="18">
    <location>
        <begin position="1"/>
        <end position="229"/>
    </location>
</feature>
<evidence type="ECO:0000313" key="21">
    <source>
        <dbReference type="EMBL" id="RIE14211.1"/>
    </source>
</evidence>
<protein>
    <recommendedName>
        <fullName evidence="18">Bifunctional protein GlmU</fullName>
    </recommendedName>
    <domain>
        <recommendedName>
            <fullName evidence="18">UDP-N-acetylglucosamine pyrophosphorylase</fullName>
            <ecNumber evidence="18">2.7.7.23</ecNumber>
        </recommendedName>
        <alternativeName>
            <fullName evidence="18">N-acetylglucosamine-1-phosphate uridyltransferase</fullName>
        </alternativeName>
    </domain>
    <domain>
        <recommendedName>
            <fullName evidence="18">Glucosamine-1-phosphate N-acetyltransferase</fullName>
            <ecNumber evidence="18">2.3.1.157</ecNumber>
        </recommendedName>
    </domain>
</protein>
<dbReference type="SUPFAM" id="SSF53448">
    <property type="entry name" value="Nucleotide-diphospho-sugar transferases"/>
    <property type="match status" value="1"/>
</dbReference>
<evidence type="ECO:0000256" key="2">
    <source>
        <dbReference type="ARBA" id="ARBA00007707"/>
    </source>
</evidence>
<evidence type="ECO:0000256" key="11">
    <source>
        <dbReference type="ARBA" id="ARBA00022984"/>
    </source>
</evidence>
<feature type="binding site" evidence="18">
    <location>
        <position position="332"/>
    </location>
    <ligand>
        <name>UDP-N-acetyl-alpha-D-glucosamine</name>
        <dbReference type="ChEBI" id="CHEBI:57705"/>
    </ligand>
</feature>
<feature type="binding site" evidence="18">
    <location>
        <position position="424"/>
    </location>
    <ligand>
        <name>acetyl-CoA</name>
        <dbReference type="ChEBI" id="CHEBI:57288"/>
    </ligand>
</feature>
<evidence type="ECO:0000259" key="19">
    <source>
        <dbReference type="Pfam" id="PF12804"/>
    </source>
</evidence>
<dbReference type="Proteomes" id="UP000265724">
    <property type="component" value="Unassembled WGS sequence"/>
</dbReference>
<proteinExistence type="inferred from homology"/>
<feature type="binding site" evidence="18">
    <location>
        <position position="376"/>
    </location>
    <ligand>
        <name>UDP-N-acetyl-alpha-D-glucosamine</name>
        <dbReference type="ChEBI" id="CHEBI:57705"/>
    </ligand>
</feature>
<comment type="similarity">
    <text evidence="3 18">In the N-terminal section; belongs to the N-acetylglucosamine-1-phosphate uridyltransferase family.</text>
</comment>
<dbReference type="UniPathway" id="UPA00973"/>
<keyword evidence="11 18" id="KW-0573">Peptidoglycan synthesis</keyword>
<comment type="pathway">
    <text evidence="18">Bacterial outer membrane biogenesis; LPS lipid A biosynthesis.</text>
</comment>
<evidence type="ECO:0000256" key="6">
    <source>
        <dbReference type="ARBA" id="ARBA00022695"/>
    </source>
</evidence>
<comment type="cofactor">
    <cofactor evidence="18">
        <name>Mg(2+)</name>
        <dbReference type="ChEBI" id="CHEBI:18420"/>
    </cofactor>
    <text evidence="18">Binds 1 Mg(2+) ion per subunit.</text>
</comment>
<dbReference type="HAMAP" id="MF_01631">
    <property type="entry name" value="GlmU"/>
    <property type="match status" value="1"/>
</dbReference>
<keyword evidence="7 18" id="KW-0479">Metal-binding</keyword>
<feature type="domain" description="MobA-like NTP transferase" evidence="19">
    <location>
        <begin position="8"/>
        <end position="129"/>
    </location>
</feature>
<dbReference type="EMBL" id="QXIX01000031">
    <property type="protein sequence ID" value="RIE14211.1"/>
    <property type="molecule type" value="Genomic_DNA"/>
</dbReference>
<dbReference type="Gene3D" id="2.160.10.10">
    <property type="entry name" value="Hexapeptide repeat proteins"/>
    <property type="match status" value="1"/>
</dbReference>
<feature type="binding site" evidence="18">
    <location>
        <position position="169"/>
    </location>
    <ligand>
        <name>UDP-N-acetyl-alpha-D-glucosamine</name>
        <dbReference type="ChEBI" id="CHEBI:57705"/>
    </ligand>
</feature>
<comment type="similarity">
    <text evidence="2 18">In the C-terminal section; belongs to the transferase hexapeptide repeat family.</text>
</comment>
<evidence type="ECO:0000256" key="15">
    <source>
        <dbReference type="ARBA" id="ARBA00048247"/>
    </source>
</evidence>
<dbReference type="UniPathway" id="UPA00113">
    <property type="reaction ID" value="UER00532"/>
</dbReference>
<feature type="binding site" evidence="18">
    <location>
        <position position="365"/>
    </location>
    <ligand>
        <name>UDP-N-acetyl-alpha-D-glucosamine</name>
        <dbReference type="ChEBI" id="CHEBI:57705"/>
    </ligand>
</feature>
<keyword evidence="6 18" id="KW-0548">Nucleotidyltransferase</keyword>
<dbReference type="GO" id="GO:0016020">
    <property type="term" value="C:membrane"/>
    <property type="evidence" value="ECO:0007669"/>
    <property type="project" value="GOC"/>
</dbReference>
<feature type="region of interest" description="Linker" evidence="18">
    <location>
        <begin position="230"/>
        <end position="250"/>
    </location>
</feature>
<evidence type="ECO:0000256" key="4">
    <source>
        <dbReference type="ARBA" id="ARBA00022490"/>
    </source>
</evidence>
<reference evidence="22 23" key="1">
    <citation type="submission" date="2018-09" db="EMBL/GenBank/DDBJ databases">
        <title>Discovery and Ecogenomic Context for Candidatus Cryosericales, a Global Caldiserica Order Active in Thawing Permafrost.</title>
        <authorList>
            <person name="Martinez M.A."/>
            <person name="Woodcroft B.J."/>
            <person name="Ignacio Espinoza J.C."/>
            <person name="Zayed A."/>
            <person name="Singleton C.M."/>
            <person name="Boyd J."/>
            <person name="Li Y.-F."/>
            <person name="Purvine S."/>
            <person name="Maughan H."/>
            <person name="Hodgkins S.B."/>
            <person name="Anderson D."/>
            <person name="Sederholm M."/>
            <person name="Temperton B."/>
            <person name="Saleska S.R."/>
            <person name="Tyson G.W."/>
            <person name="Rich V.I."/>
        </authorList>
    </citation>
    <scope>NUCLEOTIDE SEQUENCE [LARGE SCALE GENOMIC DNA]</scope>
    <source>
        <strain evidence="21 22">SMC2</strain>
        <strain evidence="20 23">SMC3</strain>
    </source>
</reference>
<dbReference type="Pfam" id="PF12804">
    <property type="entry name" value="NTP_transf_3"/>
    <property type="match status" value="1"/>
</dbReference>
<dbReference type="InterPro" id="IPR038009">
    <property type="entry name" value="GlmU_C_LbH"/>
</dbReference>
<dbReference type="GO" id="GO:0009252">
    <property type="term" value="P:peptidoglycan biosynthetic process"/>
    <property type="evidence" value="ECO:0007669"/>
    <property type="project" value="UniProtKB-UniRule"/>
</dbReference>
<evidence type="ECO:0000256" key="8">
    <source>
        <dbReference type="ARBA" id="ARBA00022737"/>
    </source>
</evidence>
<sequence>MSYPAVQALILAGGLGTRMKSAVPKVLHDVLGHPIVWYVVDALKDIDVQPVVVTPAENDGFRAAFGDRLAYAVQPEQHGSGHAVQCGMDYVSAEYVLVCNGDNPFASAEDYREFLDESLAEHADAAVLAACLEDPGQLGRVVRTVDGAFVGIVEARDARPEQLGIHEINTGIYLFRSVELRRWLAQMKPNNAQGEYYITDCLSMAVQDGSHVRCHVAHGTWEMSGVNDRVELALAAGLLQRRKLDHLCREGVTIDMPATVRVDWDVIVGRDSEIRQGSCLKGSTKVGNSSVIGPNTILIDAQVGDETTVLASFVEGSTIGSNCAVGPFSYIRPGTLTAERSKVGAFCELKASSLGAGSKVPHLSYIGDAAIAENVNIGAGTITCNYDGFTHVKHHTVIEKDVFIGANNNLVAPVTIHEGAYTATGSTITHDVPPDALAIARAVQVDKEGWVRRKKHGE</sequence>
<dbReference type="InterPro" id="IPR029044">
    <property type="entry name" value="Nucleotide-diphossugar_trans"/>
</dbReference>
<feature type="binding site" evidence="18">
    <location>
        <position position="379"/>
    </location>
    <ligand>
        <name>acetyl-CoA</name>
        <dbReference type="ChEBI" id="CHEBI:57288"/>
    </ligand>
</feature>
<dbReference type="EC" id="2.3.1.157" evidence="18"/>
<feature type="binding site" evidence="18">
    <location>
        <position position="227"/>
    </location>
    <ligand>
        <name>Mg(2+)</name>
        <dbReference type="ChEBI" id="CHEBI:18420"/>
    </ligand>
</feature>
<evidence type="ECO:0000313" key="22">
    <source>
        <dbReference type="Proteomes" id="UP000265724"/>
    </source>
</evidence>
<comment type="subunit">
    <text evidence="18">Homotrimer.</text>
</comment>
<gene>
    <name evidence="18 20" type="primary">glmU</name>
    <name evidence="21" type="ORF">SMC2_03820</name>
    <name evidence="20" type="ORF">SMC3_03590</name>
</gene>